<dbReference type="Proteomes" id="UP001515480">
    <property type="component" value="Unassembled WGS sequence"/>
</dbReference>
<evidence type="ECO:0000313" key="1">
    <source>
        <dbReference type="EMBL" id="KAL1524888.1"/>
    </source>
</evidence>
<gene>
    <name evidence="1" type="ORF">AB1Y20_019767</name>
</gene>
<dbReference type="AlphaFoldDB" id="A0AB34JVD7"/>
<keyword evidence="2" id="KW-1185">Reference proteome</keyword>
<reference evidence="1 2" key="1">
    <citation type="journal article" date="2024" name="Science">
        <title>Giant polyketide synthase enzymes in the biosynthesis of giant marine polyether toxins.</title>
        <authorList>
            <person name="Fallon T.R."/>
            <person name="Shende V.V."/>
            <person name="Wierzbicki I.H."/>
            <person name="Pendleton A.L."/>
            <person name="Watervoot N.F."/>
            <person name="Auber R.P."/>
            <person name="Gonzalez D.J."/>
            <person name="Wisecaver J.H."/>
            <person name="Moore B.S."/>
        </authorList>
    </citation>
    <scope>NUCLEOTIDE SEQUENCE [LARGE SCALE GENOMIC DNA]</scope>
    <source>
        <strain evidence="1 2">12B1</strain>
    </source>
</reference>
<proteinExistence type="predicted"/>
<organism evidence="1 2">
    <name type="scientific">Prymnesium parvum</name>
    <name type="common">Toxic golden alga</name>
    <dbReference type="NCBI Taxonomy" id="97485"/>
    <lineage>
        <taxon>Eukaryota</taxon>
        <taxon>Haptista</taxon>
        <taxon>Haptophyta</taxon>
        <taxon>Prymnesiophyceae</taxon>
        <taxon>Prymnesiales</taxon>
        <taxon>Prymnesiaceae</taxon>
        <taxon>Prymnesium</taxon>
    </lineage>
</organism>
<protein>
    <submittedName>
        <fullName evidence="1">Uncharacterized protein</fullName>
    </submittedName>
</protein>
<evidence type="ECO:0000313" key="2">
    <source>
        <dbReference type="Proteomes" id="UP001515480"/>
    </source>
</evidence>
<dbReference type="EMBL" id="JBGBPQ010000004">
    <property type="protein sequence ID" value="KAL1524888.1"/>
    <property type="molecule type" value="Genomic_DNA"/>
</dbReference>
<sequence length="154" mass="18086">MPEDVWQRVEKWLHATLADLICIRDEGEACERHRPNVLVVGQDELHPWARGMIWDFRKSPKECATLLDFHAPLDHTLNVEYLRQRLKDYPNQQIVAFIADGMRPWADVELQTVLVPHLMSLAKGFPSVVKELKRMSAPDLRWYSNHADFPFWPM</sequence>
<comment type="caution">
    <text evidence="1">The sequence shown here is derived from an EMBL/GenBank/DDBJ whole genome shotgun (WGS) entry which is preliminary data.</text>
</comment>
<name>A0AB34JVD7_PRYPA</name>
<accession>A0AB34JVD7</accession>